<evidence type="ECO:0000313" key="3">
    <source>
        <dbReference type="EMBL" id="ORV01139.1"/>
    </source>
</evidence>
<dbReference type="EMBL" id="LQOJ01000047">
    <property type="protein sequence ID" value="ORV01139.1"/>
    <property type="molecule type" value="Genomic_DNA"/>
</dbReference>
<keyword evidence="2" id="KW-0732">Signal</keyword>
<proteinExistence type="predicted"/>
<protein>
    <recommendedName>
        <fullName evidence="5">DUF3298 domain-containing protein</fullName>
    </recommendedName>
</protein>
<feature type="compositionally biased region" description="Low complexity" evidence="1">
    <location>
        <begin position="21"/>
        <end position="45"/>
    </location>
</feature>
<sequence length="247" mass="25486">MARRAGAAAVAVAMIGAGAACSSGTSGGPEPSTSASTSQTAPAEPFTGFIEPVTGTAGTVSYTAELPQLRGGDAAVRDRFNAAMRAALDGYLTPTEDNTPMTVAPGILDEDDRSEVAHIGTGAVAGVLLLNIFVDHAAHPFNTVATAVIDARTAEPIMIRDLFTDEAAGLAKLVEGITADIADEDKLVGQSAPEPVAEQLANWLPDDDGLVVYIPVAHVLGDYYPATVDWNSLADVLVPGMREKLTR</sequence>
<evidence type="ECO:0000256" key="2">
    <source>
        <dbReference type="SAM" id="SignalP"/>
    </source>
</evidence>
<accession>A0A1X1R8F5</accession>
<feature type="signal peptide" evidence="2">
    <location>
        <begin position="1"/>
        <end position="19"/>
    </location>
</feature>
<feature type="chain" id="PRO_5010872205" description="DUF3298 domain-containing protein" evidence="2">
    <location>
        <begin position="20"/>
        <end position="247"/>
    </location>
</feature>
<dbReference type="STRING" id="1793.AWC04_14220"/>
<comment type="caution">
    <text evidence="3">The sequence shown here is derived from an EMBL/GenBank/DDBJ whole genome shotgun (WGS) entry which is preliminary data.</text>
</comment>
<dbReference type="AlphaFoldDB" id="A0A1X1R8F5"/>
<dbReference type="Proteomes" id="UP000193484">
    <property type="component" value="Unassembled WGS sequence"/>
</dbReference>
<organism evidence="3 4">
    <name type="scientific">Mycolicibacterium fallax</name>
    <name type="common">Mycobacterium fallax</name>
    <dbReference type="NCBI Taxonomy" id="1793"/>
    <lineage>
        <taxon>Bacteria</taxon>
        <taxon>Bacillati</taxon>
        <taxon>Actinomycetota</taxon>
        <taxon>Actinomycetes</taxon>
        <taxon>Mycobacteriales</taxon>
        <taxon>Mycobacteriaceae</taxon>
        <taxon>Mycolicibacterium</taxon>
    </lineage>
</organism>
<evidence type="ECO:0008006" key="5">
    <source>
        <dbReference type="Google" id="ProtNLM"/>
    </source>
</evidence>
<gene>
    <name evidence="3" type="ORF">AWC04_14220</name>
</gene>
<name>A0A1X1R8F5_MYCFA</name>
<reference evidence="3 4" key="1">
    <citation type="submission" date="2016-01" db="EMBL/GenBank/DDBJ databases">
        <title>The new phylogeny of the genus Mycobacterium.</title>
        <authorList>
            <person name="Tarcisio F."/>
            <person name="Conor M."/>
            <person name="Antonella G."/>
            <person name="Elisabetta G."/>
            <person name="Giulia F.S."/>
            <person name="Sara T."/>
            <person name="Anna F."/>
            <person name="Clotilde B."/>
            <person name="Roberto B."/>
            <person name="Veronica D.S."/>
            <person name="Fabio R."/>
            <person name="Monica P."/>
            <person name="Olivier J."/>
            <person name="Enrico T."/>
            <person name="Nicola S."/>
        </authorList>
    </citation>
    <scope>NUCLEOTIDE SEQUENCE [LARGE SCALE GENOMIC DNA]</scope>
    <source>
        <strain evidence="3 4">DSM 44179</strain>
    </source>
</reference>
<evidence type="ECO:0000313" key="4">
    <source>
        <dbReference type="Proteomes" id="UP000193484"/>
    </source>
</evidence>
<dbReference type="PROSITE" id="PS51257">
    <property type="entry name" value="PROKAR_LIPOPROTEIN"/>
    <property type="match status" value="1"/>
</dbReference>
<evidence type="ECO:0000256" key="1">
    <source>
        <dbReference type="SAM" id="MobiDB-lite"/>
    </source>
</evidence>
<keyword evidence="4" id="KW-1185">Reference proteome</keyword>
<feature type="region of interest" description="Disordered" evidence="1">
    <location>
        <begin position="21"/>
        <end position="50"/>
    </location>
</feature>